<dbReference type="InterPro" id="IPR001638">
    <property type="entry name" value="Solute-binding_3/MltF_N"/>
</dbReference>
<feature type="chain" id="PRO_5038789407" evidence="2">
    <location>
        <begin position="23"/>
        <end position="283"/>
    </location>
</feature>
<evidence type="ECO:0000256" key="2">
    <source>
        <dbReference type="SAM" id="SignalP"/>
    </source>
</evidence>
<evidence type="ECO:0000259" key="3">
    <source>
        <dbReference type="SMART" id="SM00062"/>
    </source>
</evidence>
<evidence type="ECO:0000256" key="1">
    <source>
        <dbReference type="ARBA" id="ARBA00022729"/>
    </source>
</evidence>
<dbReference type="Proteomes" id="UP000824002">
    <property type="component" value="Unassembled WGS sequence"/>
</dbReference>
<dbReference type="AlphaFoldDB" id="A0A9D1FLW9"/>
<dbReference type="SUPFAM" id="SSF53850">
    <property type="entry name" value="Periplasmic binding protein-like II"/>
    <property type="match status" value="2"/>
</dbReference>
<dbReference type="SMART" id="SM00062">
    <property type="entry name" value="PBPb"/>
    <property type="match status" value="1"/>
</dbReference>
<accession>A0A9D1FLW9</accession>
<comment type="caution">
    <text evidence="4">The sequence shown here is derived from an EMBL/GenBank/DDBJ whole genome shotgun (WGS) entry which is preliminary data.</text>
</comment>
<organism evidence="4 5">
    <name type="scientific">Candidatus Merdivicinus excrementipullorum</name>
    <dbReference type="NCBI Taxonomy" id="2840867"/>
    <lineage>
        <taxon>Bacteria</taxon>
        <taxon>Bacillati</taxon>
        <taxon>Bacillota</taxon>
        <taxon>Clostridia</taxon>
        <taxon>Eubacteriales</taxon>
        <taxon>Oscillospiraceae</taxon>
        <taxon>Oscillospiraceae incertae sedis</taxon>
        <taxon>Candidatus Merdivicinus</taxon>
    </lineage>
</organism>
<feature type="signal peptide" evidence="2">
    <location>
        <begin position="1"/>
        <end position="22"/>
    </location>
</feature>
<dbReference type="Pfam" id="PF00497">
    <property type="entry name" value="SBP_bac_3"/>
    <property type="match status" value="1"/>
</dbReference>
<dbReference type="PANTHER" id="PTHR35936:SF34">
    <property type="entry name" value="ABC TRANSPORTER EXTRACELLULAR-BINDING PROTEIN YCKB-RELATED"/>
    <property type="match status" value="1"/>
</dbReference>
<evidence type="ECO:0000313" key="4">
    <source>
        <dbReference type="EMBL" id="HIS76183.1"/>
    </source>
</evidence>
<feature type="domain" description="Solute-binding protein family 3/N-terminal" evidence="3">
    <location>
        <begin position="112"/>
        <end position="282"/>
    </location>
</feature>
<keyword evidence="1 2" id="KW-0732">Signal</keyword>
<gene>
    <name evidence="4" type="ORF">IAB51_05155</name>
</gene>
<evidence type="ECO:0000313" key="5">
    <source>
        <dbReference type="Proteomes" id="UP000824002"/>
    </source>
</evidence>
<sequence length="283" mass="30972">MKYWKKAVSCALAGVMAALSLASCGGNGDKEYLTLEEDLGSEVYAIGFRVDDVALAQEVQRILDEMVEDGTAAEISEKWFGTNLIINDQPYPVEKEPAADDTSLEDLKARGEFIVGLDDSFPPMGFMNEENEIVGVDIDLAAEVCERMGVTLKVQPINWDAKEMELNNGNIDCIWNGMTVTEERMEAMYLSKPYLNNRQVVIVEKGSGIESLDDLEGKTVGLQKGSSAEQALADSRIADKVGSVQTYDENVTAFMDLQNGRIDAFLVDEVAGNYIVANQGNVQ</sequence>
<dbReference type="CDD" id="cd00996">
    <property type="entry name" value="PBP2_AatB_like"/>
    <property type="match status" value="1"/>
</dbReference>
<proteinExistence type="predicted"/>
<dbReference type="PROSITE" id="PS51257">
    <property type="entry name" value="PROKAR_LIPOPROTEIN"/>
    <property type="match status" value="1"/>
</dbReference>
<name>A0A9D1FLW9_9FIRM</name>
<reference evidence="4" key="1">
    <citation type="submission" date="2020-10" db="EMBL/GenBank/DDBJ databases">
        <authorList>
            <person name="Gilroy R."/>
        </authorList>
    </citation>
    <scope>NUCLEOTIDE SEQUENCE</scope>
    <source>
        <strain evidence="4">CHK199-13235</strain>
    </source>
</reference>
<dbReference type="EMBL" id="DVJP01000036">
    <property type="protein sequence ID" value="HIS76183.1"/>
    <property type="molecule type" value="Genomic_DNA"/>
</dbReference>
<protein>
    <submittedName>
        <fullName evidence="4">Transporter substrate-binding domain-containing protein</fullName>
    </submittedName>
</protein>
<dbReference type="PANTHER" id="PTHR35936">
    <property type="entry name" value="MEMBRANE-BOUND LYTIC MUREIN TRANSGLYCOSYLASE F"/>
    <property type="match status" value="1"/>
</dbReference>
<reference evidence="4" key="2">
    <citation type="journal article" date="2021" name="PeerJ">
        <title>Extensive microbial diversity within the chicken gut microbiome revealed by metagenomics and culture.</title>
        <authorList>
            <person name="Gilroy R."/>
            <person name="Ravi A."/>
            <person name="Getino M."/>
            <person name="Pursley I."/>
            <person name="Horton D.L."/>
            <person name="Alikhan N.F."/>
            <person name="Baker D."/>
            <person name="Gharbi K."/>
            <person name="Hall N."/>
            <person name="Watson M."/>
            <person name="Adriaenssens E.M."/>
            <person name="Foster-Nyarko E."/>
            <person name="Jarju S."/>
            <person name="Secka A."/>
            <person name="Antonio M."/>
            <person name="Oren A."/>
            <person name="Chaudhuri R.R."/>
            <person name="La Ragione R."/>
            <person name="Hildebrand F."/>
            <person name="Pallen M.J."/>
        </authorList>
    </citation>
    <scope>NUCLEOTIDE SEQUENCE</scope>
    <source>
        <strain evidence="4">CHK199-13235</strain>
    </source>
</reference>
<dbReference type="Gene3D" id="3.40.190.10">
    <property type="entry name" value="Periplasmic binding protein-like II"/>
    <property type="match status" value="4"/>
</dbReference>